<feature type="region of interest" description="Disordered" evidence="2">
    <location>
        <begin position="1"/>
        <end position="260"/>
    </location>
</feature>
<keyword evidence="1" id="KW-0175">Coiled coil</keyword>
<proteinExistence type="predicted"/>
<feature type="compositionally biased region" description="Basic and acidic residues" evidence="2">
    <location>
        <begin position="551"/>
        <end position="576"/>
    </location>
</feature>
<feature type="compositionally biased region" description="Basic and acidic residues" evidence="2">
    <location>
        <begin position="643"/>
        <end position="678"/>
    </location>
</feature>
<evidence type="ECO:0000313" key="4">
    <source>
        <dbReference type="Proteomes" id="UP001146793"/>
    </source>
</evidence>
<evidence type="ECO:0000256" key="1">
    <source>
        <dbReference type="SAM" id="Coils"/>
    </source>
</evidence>
<feature type="compositionally biased region" description="Basic and acidic residues" evidence="2">
    <location>
        <begin position="59"/>
        <end position="73"/>
    </location>
</feature>
<feature type="region of interest" description="Disordered" evidence="2">
    <location>
        <begin position="706"/>
        <end position="742"/>
    </location>
</feature>
<feature type="compositionally biased region" description="Basic and acidic residues" evidence="2">
    <location>
        <begin position="217"/>
        <end position="260"/>
    </location>
</feature>
<evidence type="ECO:0008006" key="5">
    <source>
        <dbReference type="Google" id="ProtNLM"/>
    </source>
</evidence>
<dbReference type="SUPFAM" id="SSF54928">
    <property type="entry name" value="RNA-binding domain, RBD"/>
    <property type="match status" value="2"/>
</dbReference>
<evidence type="ECO:0000313" key="3">
    <source>
        <dbReference type="EMBL" id="KAJ3448378.1"/>
    </source>
</evidence>
<feature type="compositionally biased region" description="Basic and acidic residues" evidence="2">
    <location>
        <begin position="29"/>
        <end position="42"/>
    </location>
</feature>
<feature type="compositionally biased region" description="Basic and acidic residues" evidence="2">
    <location>
        <begin position="614"/>
        <end position="628"/>
    </location>
</feature>
<dbReference type="Proteomes" id="UP001146793">
    <property type="component" value="Unassembled WGS sequence"/>
</dbReference>
<feature type="compositionally biased region" description="Basic residues" evidence="2">
    <location>
        <begin position="43"/>
        <end position="58"/>
    </location>
</feature>
<gene>
    <name evidence="3" type="ORF">M0812_00857</name>
</gene>
<name>A0AAV8A3M3_9EUKA</name>
<accession>A0AAV8A3M3</accession>
<feature type="compositionally biased region" description="Polar residues" evidence="2">
    <location>
        <begin position="728"/>
        <end position="742"/>
    </location>
</feature>
<dbReference type="CDD" id="cd00590">
    <property type="entry name" value="RRM_SF"/>
    <property type="match status" value="1"/>
</dbReference>
<feature type="compositionally biased region" description="Basic and acidic residues" evidence="2">
    <location>
        <begin position="117"/>
        <end position="133"/>
    </location>
</feature>
<feature type="compositionally biased region" description="Basic and acidic residues" evidence="2">
    <location>
        <begin position="9"/>
        <end position="20"/>
    </location>
</feature>
<feature type="compositionally biased region" description="Acidic residues" evidence="2">
    <location>
        <begin position="181"/>
        <end position="195"/>
    </location>
</feature>
<feature type="region of interest" description="Disordered" evidence="2">
    <location>
        <begin position="551"/>
        <end position="678"/>
    </location>
</feature>
<reference evidence="3" key="1">
    <citation type="submission" date="2022-08" db="EMBL/GenBank/DDBJ databases">
        <title>Novel sulphate-reducing endosymbionts in the free-living metamonad Anaeramoeba.</title>
        <authorList>
            <person name="Jerlstrom-Hultqvist J."/>
            <person name="Cepicka I."/>
            <person name="Gallot-Lavallee L."/>
            <person name="Salas-Leiva D."/>
            <person name="Curtis B.A."/>
            <person name="Zahonova K."/>
            <person name="Pipaliya S."/>
            <person name="Dacks J."/>
            <person name="Roger A.J."/>
        </authorList>
    </citation>
    <scope>NUCLEOTIDE SEQUENCE</scope>
    <source>
        <strain evidence="3">Busselton2</strain>
    </source>
</reference>
<dbReference type="InterPro" id="IPR035979">
    <property type="entry name" value="RBD_domain_sf"/>
</dbReference>
<comment type="caution">
    <text evidence="3">The sequence shown here is derived from an EMBL/GenBank/DDBJ whole genome shotgun (WGS) entry which is preliminary data.</text>
</comment>
<feature type="compositionally biased region" description="Acidic residues" evidence="2">
    <location>
        <begin position="629"/>
        <end position="642"/>
    </location>
</feature>
<sequence length="905" mass="106955">MSYYRRSSNHRENNSSEVSRHERRRSRHSSRERQYSQQTHHDYRNRHHEHHEKSRKSHPYKDNYQKSNKREETLFDSDFEDSTILIPQSKKNKKIKPPPQKNQTKQKNIFNSDFEFEMLRKQQMESQKQEKTTNSKRGGYYHKNNNKNNPLMTERKSNSNSDSDQDQDSGSGSGSFQEQDVNWDEDYSEENEEDYKEVGWDSESGSGSESGSESELELERESNIKNENEIRNEKQKQKDKDNEKTQEPKSQKVIEIKKVNDTNQNSINRVKPLYPKSKKSIEILNQKISIQNKKKQNKVIPISFNKNNIKKENKNYEGQTLSVRNNSTRNQKLYDNSKKRNRNEFSHQKKKVNTEERTLCFYNLCEELNNTIVLSKIAEKYGKIERIYLNVKGTAWIRFKTKESATLAYNRLPPLIARFGAQIKWTYEKYELPVFTNHGMQNHDFSNSYYPSQYQNNYSYEKFPNLNQNIHYGNVQDHKGIFNTNQFHNYQQNFKSYNNKNIYNKNNESHFYNENPNKFGYNQKSVDQKNEIKNGKGEKLFLKNNIQNREIKQGGEEEGKANRGEVDIEVKDELKNQKTVIENPNEDDEEEDIDDDNKEEVGGEDAVEDEDEKEKETNMSNEKEKNDEILEEELIWDEESSDDEKKEINQKNEKQMANKNSEQSKKDDNTYISGDKENQTISMAKKKENGIFSPKRTIFSKKINNFMGGRQPNIRKRINPSNEPLFIKSNSSTKKQINNSKQPENSLLTKLLEKQKKVEKLYKIAKNKQDKEKLKKISETLKDLIQKEIDKQKNLLIAKNPVLFNQIQFQNDLKKRRINQTNKNNTLLIAISKNKETKPIINHFSQFGEINHSIIEKSSQFHSRLQFANPNDALRAFNSNFIKNPNEKIKIEWEVVNNDENDDNN</sequence>
<dbReference type="Gene3D" id="3.30.70.330">
    <property type="match status" value="2"/>
</dbReference>
<dbReference type="InterPro" id="IPR012677">
    <property type="entry name" value="Nucleotide-bd_a/b_plait_sf"/>
</dbReference>
<dbReference type="AlphaFoldDB" id="A0AAV8A3M3"/>
<feature type="compositionally biased region" description="Low complexity" evidence="2">
    <location>
        <begin position="202"/>
        <end position="211"/>
    </location>
</feature>
<dbReference type="EMBL" id="JANTQA010000015">
    <property type="protein sequence ID" value="KAJ3448378.1"/>
    <property type="molecule type" value="Genomic_DNA"/>
</dbReference>
<feature type="coiled-coil region" evidence="1">
    <location>
        <begin position="748"/>
        <end position="787"/>
    </location>
</feature>
<organism evidence="3 4">
    <name type="scientific">Anaeramoeba flamelloides</name>
    <dbReference type="NCBI Taxonomy" id="1746091"/>
    <lineage>
        <taxon>Eukaryota</taxon>
        <taxon>Metamonada</taxon>
        <taxon>Anaeramoebidae</taxon>
        <taxon>Anaeramoeba</taxon>
    </lineage>
</organism>
<dbReference type="GO" id="GO:0003676">
    <property type="term" value="F:nucleic acid binding"/>
    <property type="evidence" value="ECO:0007669"/>
    <property type="project" value="InterPro"/>
</dbReference>
<protein>
    <recommendedName>
        <fullName evidence="5">RRM domain-containing protein</fullName>
    </recommendedName>
</protein>
<feature type="compositionally biased region" description="Acidic residues" evidence="2">
    <location>
        <begin position="584"/>
        <end position="613"/>
    </location>
</feature>
<evidence type="ECO:0000256" key="2">
    <source>
        <dbReference type="SAM" id="MobiDB-lite"/>
    </source>
</evidence>